<dbReference type="AlphaFoldDB" id="A0A7R8USD4"/>
<organism evidence="9 10">
    <name type="scientific">Hermetia illucens</name>
    <name type="common">Black soldier fly</name>
    <dbReference type="NCBI Taxonomy" id="343691"/>
    <lineage>
        <taxon>Eukaryota</taxon>
        <taxon>Metazoa</taxon>
        <taxon>Ecdysozoa</taxon>
        <taxon>Arthropoda</taxon>
        <taxon>Hexapoda</taxon>
        <taxon>Insecta</taxon>
        <taxon>Pterygota</taxon>
        <taxon>Neoptera</taxon>
        <taxon>Endopterygota</taxon>
        <taxon>Diptera</taxon>
        <taxon>Brachycera</taxon>
        <taxon>Stratiomyomorpha</taxon>
        <taxon>Stratiomyidae</taxon>
        <taxon>Hermetiinae</taxon>
        <taxon>Hermetia</taxon>
    </lineage>
</organism>
<keyword evidence="5 6" id="KW-0206">Cytoskeleton</keyword>
<evidence type="ECO:0000256" key="6">
    <source>
        <dbReference type="RuleBase" id="RU363050"/>
    </source>
</evidence>
<protein>
    <recommendedName>
        <fullName evidence="6">Gamma-tubulin complex component</fullName>
    </recommendedName>
</protein>
<dbReference type="GO" id="GO:0000930">
    <property type="term" value="C:gamma-tubulin complex"/>
    <property type="evidence" value="ECO:0007669"/>
    <property type="project" value="TreeGrafter"/>
</dbReference>
<dbReference type="GO" id="GO:0000922">
    <property type="term" value="C:spindle pole"/>
    <property type="evidence" value="ECO:0007669"/>
    <property type="project" value="InterPro"/>
</dbReference>
<dbReference type="OrthoDB" id="78652at2759"/>
<dbReference type="GO" id="GO:0043015">
    <property type="term" value="F:gamma-tubulin binding"/>
    <property type="evidence" value="ECO:0007669"/>
    <property type="project" value="InterPro"/>
</dbReference>
<dbReference type="Proteomes" id="UP000594454">
    <property type="component" value="Chromosome 3"/>
</dbReference>
<dbReference type="GO" id="GO:0051321">
    <property type="term" value="P:meiotic cell cycle"/>
    <property type="evidence" value="ECO:0007669"/>
    <property type="project" value="TreeGrafter"/>
</dbReference>
<dbReference type="EMBL" id="LR899011">
    <property type="protein sequence ID" value="CAD7086154.1"/>
    <property type="molecule type" value="Genomic_DNA"/>
</dbReference>
<dbReference type="GO" id="GO:0007020">
    <property type="term" value="P:microtubule nucleation"/>
    <property type="evidence" value="ECO:0007669"/>
    <property type="project" value="InterPro"/>
</dbReference>
<sequence length="651" mass="76235">MIHDILLSLSNPHSARIPIEDLMVSDAISMFLHPCEKKILEEILKIIREHREIATFTRNYGLNTKAGSLDLEDPLQRGLYLQALASGIDNVLDKYLESIAKLEKDYLQNPSHSLLFIYHKVDTFQPLFSFLLKVVRDLKMQRLHGCAILQYLHQHMMHGDDQINKAVKMIQSSVNVVFLKQLTHWLLYGKVLDTYGEFFVQCSESRNSTLGSTSAGSGRHTATTLSDATSTYAEIWHYEICYEFLPHYLPPSWAEKVLFIGQTVLMFKVDASKKRKDAHSWHDSEKHNFGESLYNEKEHVFFKMIQELQYDPRLNVAHYERVIDEIKRYVTERLSQIAVDQADLMKQLKLIKDFFLLGRGELFLEFIKRTHSINRSPVTDATVRDLVKAFDSAAHSVNVTEDLEQFSFTIPKERIDNDDLCNFGYLQYITLQYKINWPLHLLFSPKVIERYNELFRFLMLIKRTQYDLHMIWCFHRENRVHMTNVKLLQLRNQLMFLVDNLQYYILIDVLESQYSILMNTVLDSTDFEHIQRAHCIFQANVLSLCFLLTDEEPSKTNVMNSIENPVLTILNKIFHLCDEFCNFAKTAHSTLTEQENTDYNLLEKEFEILIDKLLNLLIGLKAGSTSTPLSQFLLRLDYNHWFSTRKEEKQT</sequence>
<dbReference type="InterPro" id="IPR007259">
    <property type="entry name" value="GCP"/>
</dbReference>
<dbReference type="InterPro" id="IPR042241">
    <property type="entry name" value="GCP_C_sf"/>
</dbReference>
<proteinExistence type="inferred from homology"/>
<dbReference type="FunCoup" id="A0A7R8USD4">
    <property type="interactions" value="1497"/>
</dbReference>
<gene>
    <name evidence="9" type="ORF">HERILL_LOCUS8948</name>
</gene>
<dbReference type="GO" id="GO:0051225">
    <property type="term" value="P:spindle assembly"/>
    <property type="evidence" value="ECO:0007669"/>
    <property type="project" value="TreeGrafter"/>
</dbReference>
<dbReference type="InterPro" id="IPR040457">
    <property type="entry name" value="GCP_C"/>
</dbReference>
<evidence type="ECO:0000256" key="4">
    <source>
        <dbReference type="ARBA" id="ARBA00022701"/>
    </source>
</evidence>
<dbReference type="GO" id="GO:0005874">
    <property type="term" value="C:microtubule"/>
    <property type="evidence" value="ECO:0007669"/>
    <property type="project" value="UniProtKB-KW"/>
</dbReference>
<name>A0A7R8USD4_HERIL</name>
<accession>A0A7R8USD4</accession>
<evidence type="ECO:0000313" key="9">
    <source>
        <dbReference type="EMBL" id="CAD7086154.1"/>
    </source>
</evidence>
<dbReference type="Pfam" id="PF04130">
    <property type="entry name" value="GCP_C_terminal"/>
    <property type="match status" value="1"/>
</dbReference>
<reference evidence="9 10" key="1">
    <citation type="submission" date="2020-11" db="EMBL/GenBank/DDBJ databases">
        <authorList>
            <person name="Wallbank WR R."/>
            <person name="Pardo Diaz C."/>
            <person name="Kozak K."/>
            <person name="Martin S."/>
            <person name="Jiggins C."/>
            <person name="Moest M."/>
            <person name="Warren A I."/>
            <person name="Generalovic N T."/>
            <person name="Byers J.R.P. K."/>
            <person name="Montejo-Kovacevich G."/>
            <person name="Yen C E."/>
        </authorList>
    </citation>
    <scope>NUCLEOTIDE SEQUENCE [LARGE SCALE GENOMIC DNA]</scope>
</reference>
<comment type="subcellular location">
    <subcellularLocation>
        <location evidence="1 6">Cytoplasm</location>
        <location evidence="1 6">Cytoskeleton</location>
        <location evidence="1 6">Microtubule organizing center</location>
    </subcellularLocation>
</comment>
<evidence type="ECO:0000256" key="5">
    <source>
        <dbReference type="ARBA" id="ARBA00023212"/>
    </source>
</evidence>
<dbReference type="GO" id="GO:0000278">
    <property type="term" value="P:mitotic cell cycle"/>
    <property type="evidence" value="ECO:0007669"/>
    <property type="project" value="TreeGrafter"/>
</dbReference>
<dbReference type="GO" id="GO:0031122">
    <property type="term" value="P:cytoplasmic microtubule organization"/>
    <property type="evidence" value="ECO:0007669"/>
    <property type="project" value="TreeGrafter"/>
</dbReference>
<dbReference type="Pfam" id="PF17681">
    <property type="entry name" value="GCP_N_terminal"/>
    <property type="match status" value="1"/>
</dbReference>
<keyword evidence="3 6" id="KW-0963">Cytoplasm</keyword>
<keyword evidence="10" id="KW-1185">Reference proteome</keyword>
<feature type="domain" description="Gamma tubulin complex component C-terminal" evidence="7">
    <location>
        <begin position="344"/>
        <end position="642"/>
    </location>
</feature>
<evidence type="ECO:0000313" key="10">
    <source>
        <dbReference type="Proteomes" id="UP000594454"/>
    </source>
</evidence>
<evidence type="ECO:0000259" key="7">
    <source>
        <dbReference type="Pfam" id="PF04130"/>
    </source>
</evidence>
<dbReference type="PANTHER" id="PTHR19302:SF27">
    <property type="entry name" value="GAMMA-TUBULIN COMPLEX COMPONENT 4"/>
    <property type="match status" value="1"/>
</dbReference>
<comment type="similarity">
    <text evidence="2 6">Belongs to the TUBGCP family.</text>
</comment>
<dbReference type="InParanoid" id="A0A7R8USD4"/>
<evidence type="ECO:0000259" key="8">
    <source>
        <dbReference type="Pfam" id="PF17681"/>
    </source>
</evidence>
<evidence type="ECO:0000256" key="1">
    <source>
        <dbReference type="ARBA" id="ARBA00004267"/>
    </source>
</evidence>
<dbReference type="GO" id="GO:0051011">
    <property type="term" value="F:microtubule minus-end binding"/>
    <property type="evidence" value="ECO:0007669"/>
    <property type="project" value="TreeGrafter"/>
</dbReference>
<evidence type="ECO:0000256" key="2">
    <source>
        <dbReference type="ARBA" id="ARBA00010337"/>
    </source>
</evidence>
<keyword evidence="4 6" id="KW-0493">Microtubule</keyword>
<evidence type="ECO:0000256" key="3">
    <source>
        <dbReference type="ARBA" id="ARBA00022490"/>
    </source>
</evidence>
<dbReference type="InterPro" id="IPR041470">
    <property type="entry name" value="GCP_N"/>
</dbReference>
<dbReference type="PANTHER" id="PTHR19302">
    <property type="entry name" value="GAMMA TUBULIN COMPLEX PROTEIN"/>
    <property type="match status" value="1"/>
</dbReference>
<feature type="domain" description="Gamma tubulin complex component protein N-terminal" evidence="8">
    <location>
        <begin position="2"/>
        <end position="340"/>
    </location>
</feature>
<dbReference type="Gene3D" id="1.20.120.1900">
    <property type="entry name" value="Gamma-tubulin complex, C-terminal domain"/>
    <property type="match status" value="1"/>
</dbReference>
<dbReference type="OMA" id="QLSMWLL"/>